<accession>A0ABW7BEW4</accession>
<organism evidence="3 4">
    <name type="scientific">Streptomyces cinerochromogenes</name>
    <dbReference type="NCBI Taxonomy" id="66422"/>
    <lineage>
        <taxon>Bacteria</taxon>
        <taxon>Bacillati</taxon>
        <taxon>Actinomycetota</taxon>
        <taxon>Actinomycetes</taxon>
        <taxon>Kitasatosporales</taxon>
        <taxon>Streptomycetaceae</taxon>
        <taxon>Streptomyces</taxon>
    </lineage>
</organism>
<dbReference type="RefSeq" id="WP_392821236.1">
    <property type="nucleotide sequence ID" value="NZ_JBICYV010000016.1"/>
</dbReference>
<dbReference type="CDD" id="cd02440">
    <property type="entry name" value="AdoMet_MTases"/>
    <property type="match status" value="1"/>
</dbReference>
<reference evidence="3 4" key="1">
    <citation type="submission" date="2024-10" db="EMBL/GenBank/DDBJ databases">
        <title>The Natural Products Discovery Center: Release of the First 8490 Sequenced Strains for Exploring Actinobacteria Biosynthetic Diversity.</title>
        <authorList>
            <person name="Kalkreuter E."/>
            <person name="Kautsar S.A."/>
            <person name="Yang D."/>
            <person name="Bader C.D."/>
            <person name="Teijaro C.N."/>
            <person name="Fluegel L."/>
            <person name="Davis C.M."/>
            <person name="Simpson J.R."/>
            <person name="Lauterbach L."/>
            <person name="Steele A.D."/>
            <person name="Gui C."/>
            <person name="Meng S."/>
            <person name="Li G."/>
            <person name="Viehrig K."/>
            <person name="Ye F."/>
            <person name="Su P."/>
            <person name="Kiefer A.F."/>
            <person name="Nichols A."/>
            <person name="Cepeda A.J."/>
            <person name="Yan W."/>
            <person name="Fan B."/>
            <person name="Jiang Y."/>
            <person name="Adhikari A."/>
            <person name="Zheng C.-J."/>
            <person name="Schuster L."/>
            <person name="Cowan T.M."/>
            <person name="Smanski M.J."/>
            <person name="Chevrette M.G."/>
            <person name="De Carvalho L.P.S."/>
            <person name="Shen B."/>
        </authorList>
    </citation>
    <scope>NUCLEOTIDE SEQUENCE [LARGE SCALE GENOMIC DNA]</scope>
    <source>
        <strain evidence="3 4">NPDC048320</strain>
    </source>
</reference>
<keyword evidence="3" id="KW-0489">Methyltransferase</keyword>
<dbReference type="EMBL" id="JBICYV010000016">
    <property type="protein sequence ID" value="MFG3014472.1"/>
    <property type="molecule type" value="Genomic_DNA"/>
</dbReference>
<gene>
    <name evidence="3" type="ORF">ACGFZB_29435</name>
</gene>
<dbReference type="InterPro" id="IPR050447">
    <property type="entry name" value="Erg6_SMT_methyltransf"/>
</dbReference>
<evidence type="ECO:0000313" key="4">
    <source>
        <dbReference type="Proteomes" id="UP001604267"/>
    </source>
</evidence>
<comment type="caution">
    <text evidence="3">The sequence shown here is derived from an EMBL/GenBank/DDBJ whole genome shotgun (WGS) entry which is preliminary data.</text>
</comment>
<name>A0ABW7BEW4_9ACTN</name>
<dbReference type="InterPro" id="IPR029063">
    <property type="entry name" value="SAM-dependent_MTases_sf"/>
</dbReference>
<dbReference type="GO" id="GO:0032259">
    <property type="term" value="P:methylation"/>
    <property type="evidence" value="ECO:0007669"/>
    <property type="project" value="UniProtKB-KW"/>
</dbReference>
<dbReference type="Gene3D" id="3.40.50.150">
    <property type="entry name" value="Vaccinia Virus protein VP39"/>
    <property type="match status" value="1"/>
</dbReference>
<dbReference type="PANTHER" id="PTHR44068:SF11">
    <property type="entry name" value="GERANYL DIPHOSPHATE 2-C-METHYLTRANSFERASE"/>
    <property type="match status" value="1"/>
</dbReference>
<dbReference type="SUPFAM" id="SSF53335">
    <property type="entry name" value="S-adenosyl-L-methionine-dependent methyltransferases"/>
    <property type="match status" value="1"/>
</dbReference>
<dbReference type="PANTHER" id="PTHR44068">
    <property type="entry name" value="ZGC:194242"/>
    <property type="match status" value="1"/>
</dbReference>
<dbReference type="EC" id="2.1.1.-" evidence="3"/>
<dbReference type="InterPro" id="IPR013216">
    <property type="entry name" value="Methyltransf_11"/>
</dbReference>
<evidence type="ECO:0000313" key="3">
    <source>
        <dbReference type="EMBL" id="MFG3014472.1"/>
    </source>
</evidence>
<dbReference type="Pfam" id="PF08241">
    <property type="entry name" value="Methyltransf_11"/>
    <property type="match status" value="1"/>
</dbReference>
<keyword evidence="4" id="KW-1185">Reference proteome</keyword>
<proteinExistence type="predicted"/>
<evidence type="ECO:0000259" key="2">
    <source>
        <dbReference type="Pfam" id="PF08241"/>
    </source>
</evidence>
<sequence>MTELHDAPCPAPDGVAGMYDHASVLLAEVTGGGLPLGYWRGHDRSTSVADATDATDALTGLVADRLALSPGMHVLDIGCGSGRPAGYVAQTYDVRVTGVTIGSRQAGPVRARPGAGEGRGRVTFARADGMALPFPDGGFDAVYAIDSLLHMDDRAQAIAEAARVLRPGGRLVLANPYVVGALTVAEAGIVAAGRALFRMPPLGDAGDYLRHLGAAGLDIVEILDIGENVRRGHALAAAAIRHAGEGQDGASRQRLFEAADIIERFGALPQVSYGLIAARAR</sequence>
<evidence type="ECO:0000256" key="1">
    <source>
        <dbReference type="ARBA" id="ARBA00022679"/>
    </source>
</evidence>
<feature type="domain" description="Methyltransferase type 11" evidence="2">
    <location>
        <begin position="75"/>
        <end position="173"/>
    </location>
</feature>
<dbReference type="GO" id="GO:0008168">
    <property type="term" value="F:methyltransferase activity"/>
    <property type="evidence" value="ECO:0007669"/>
    <property type="project" value="UniProtKB-KW"/>
</dbReference>
<dbReference type="Proteomes" id="UP001604267">
    <property type="component" value="Unassembled WGS sequence"/>
</dbReference>
<protein>
    <submittedName>
        <fullName evidence="3">SAM-dependent methyltransferase</fullName>
        <ecNumber evidence="3">2.1.1.-</ecNumber>
    </submittedName>
</protein>
<keyword evidence="1 3" id="KW-0808">Transferase</keyword>